<feature type="region of interest" description="Disordered" evidence="1">
    <location>
        <begin position="1"/>
        <end position="20"/>
    </location>
</feature>
<sequence>MITGVSAPDQVLDENKEENENYTLRRPQGIEDELTLTNQCLREPKLGTATVRLGLYHECNLGDQTIRARTSELGEAPGAVFLISNIGTRGPPVCNPPVALPSPGGWRGLKAKLRVRKKCALDARPNAKGKIRVKANCQSNTTAHVELEEVNPHLRGGRVENHLGKTTPSSPDRDSNLDLPVLSSRAQHDKRVSQLRHRGGFHRMCLRIATEEKNPSDVILMMELRKYERNKDSTRGRGHGLSSECSQYTLLPVTGGQGANLDREHRPVIYFHDFTTVNFNSTNFNIKDSTVINSFNWVFPHHNHTSVTSAFRCRTQIKC</sequence>
<dbReference type="EMBL" id="OA564464">
    <property type="protein sequence ID" value="CAD7194381.1"/>
    <property type="molecule type" value="Genomic_DNA"/>
</dbReference>
<feature type="region of interest" description="Disordered" evidence="1">
    <location>
        <begin position="154"/>
        <end position="190"/>
    </location>
</feature>
<accession>A0A7R8VCI8</accession>
<name>A0A7R8VCI8_TIMDO</name>
<reference evidence="2" key="1">
    <citation type="submission" date="2020-11" db="EMBL/GenBank/DDBJ databases">
        <authorList>
            <person name="Tran Van P."/>
        </authorList>
    </citation>
    <scope>NUCLEOTIDE SEQUENCE</scope>
</reference>
<proteinExistence type="predicted"/>
<protein>
    <submittedName>
        <fullName evidence="2">Uncharacterized protein</fullName>
    </submittedName>
</protein>
<organism evidence="2">
    <name type="scientific">Timema douglasi</name>
    <name type="common">Walking stick</name>
    <dbReference type="NCBI Taxonomy" id="61478"/>
    <lineage>
        <taxon>Eukaryota</taxon>
        <taxon>Metazoa</taxon>
        <taxon>Ecdysozoa</taxon>
        <taxon>Arthropoda</taxon>
        <taxon>Hexapoda</taxon>
        <taxon>Insecta</taxon>
        <taxon>Pterygota</taxon>
        <taxon>Neoptera</taxon>
        <taxon>Polyneoptera</taxon>
        <taxon>Phasmatodea</taxon>
        <taxon>Timematodea</taxon>
        <taxon>Timematoidea</taxon>
        <taxon>Timematidae</taxon>
        <taxon>Timema</taxon>
    </lineage>
</organism>
<gene>
    <name evidence="2" type="ORF">TDIB3V08_LOCUS808</name>
</gene>
<evidence type="ECO:0000256" key="1">
    <source>
        <dbReference type="SAM" id="MobiDB-lite"/>
    </source>
</evidence>
<feature type="compositionally biased region" description="Basic and acidic residues" evidence="1">
    <location>
        <begin position="154"/>
        <end position="163"/>
    </location>
</feature>
<dbReference type="AlphaFoldDB" id="A0A7R8VCI8"/>
<evidence type="ECO:0000313" key="2">
    <source>
        <dbReference type="EMBL" id="CAD7194381.1"/>
    </source>
</evidence>